<dbReference type="Gene3D" id="3.40.50.300">
    <property type="entry name" value="P-loop containing nucleotide triphosphate hydrolases"/>
    <property type="match status" value="1"/>
</dbReference>
<dbReference type="RefSeq" id="WP_089957376.1">
    <property type="nucleotide sequence ID" value="NZ_FOFR01000018.1"/>
</dbReference>
<keyword evidence="2" id="KW-1185">Reference proteome</keyword>
<evidence type="ECO:0000313" key="1">
    <source>
        <dbReference type="EMBL" id="SER95446.1"/>
    </source>
</evidence>
<evidence type="ECO:0000313" key="2">
    <source>
        <dbReference type="Proteomes" id="UP000199352"/>
    </source>
</evidence>
<dbReference type="EMBL" id="FOFR01000018">
    <property type="protein sequence ID" value="SER95446.1"/>
    <property type="molecule type" value="Genomic_DNA"/>
</dbReference>
<dbReference type="STRING" id="402600.SAMN05216188_11865"/>
<dbReference type="AlphaFoldDB" id="A0A1H9TEB3"/>
<accession>A0A1H9TEB3</accession>
<dbReference type="Pfam" id="PF03237">
    <property type="entry name" value="Terminase_6N"/>
    <property type="match status" value="1"/>
</dbReference>
<protein>
    <submittedName>
        <fullName evidence="1">Phage terminase, large subunit, PBSX family</fullName>
    </submittedName>
</protein>
<gene>
    <name evidence="1" type="ORF">SAMN05216188_11865</name>
</gene>
<proteinExistence type="predicted"/>
<name>A0A1H9TEB3_9PSEU</name>
<dbReference type="Proteomes" id="UP000199352">
    <property type="component" value="Unassembled WGS sequence"/>
</dbReference>
<organism evidence="1 2">
    <name type="scientific">Lentzea xinjiangensis</name>
    <dbReference type="NCBI Taxonomy" id="402600"/>
    <lineage>
        <taxon>Bacteria</taxon>
        <taxon>Bacillati</taxon>
        <taxon>Actinomycetota</taxon>
        <taxon>Actinomycetes</taxon>
        <taxon>Pseudonocardiales</taxon>
        <taxon>Pseudonocardiaceae</taxon>
        <taxon>Lentzea</taxon>
    </lineage>
</organism>
<sequence>MKSTLVPTSVFKLVPLSRKQKRSIFRANARINLWDGAVRSGKTVGSIIRWLKFVRDAPKRGALVIMGRTKDSIARNVLDVIADIDPGAIVFTRGAPTCKIYGREVHVVGAHDVKAEATIRGWTLYGAYVDEATVIPHVVWKQLLNRLSVPGAKLFATTNPDTPSHWLMKEFIRKLELPIGHKDRPNMVRFQFRLPDNPSLDDDYKRSLIAENHGLWYDRNIDGKWVAAEGAIYGLLDDKVHCKPAPPPDRWQQAWVGIDYGTSNPTHAVLMVLAADDSGRDAFWVVAEWQHNGREKGQLTAAEQSARMAAWAAPIVEPSGLGFVTVLDPSAAPLRVQLRADGWPGVRGADNRVELGLQACLSLFGGERLYVDKARCPILWDELTGYVWDEKALERGEDEQPLKVNDHGPDALRYAVMAGRMIWRAWLPNLASTADARTAA</sequence>
<dbReference type="InterPro" id="IPR027417">
    <property type="entry name" value="P-loop_NTPase"/>
</dbReference>
<dbReference type="OrthoDB" id="4498710at2"/>
<reference evidence="2" key="1">
    <citation type="submission" date="2016-10" db="EMBL/GenBank/DDBJ databases">
        <authorList>
            <person name="Varghese N."/>
            <person name="Submissions S."/>
        </authorList>
    </citation>
    <scope>NUCLEOTIDE SEQUENCE [LARGE SCALE GENOMIC DNA]</scope>
    <source>
        <strain evidence="2">CGMCC 4.3525</strain>
    </source>
</reference>
<dbReference type="Gene3D" id="3.30.420.280">
    <property type="match status" value="1"/>
</dbReference>